<dbReference type="PANTHER" id="PTHR43222:SF2">
    <property type="entry name" value="NUDIX HYDROLASE 23, CHLOROPLASTIC"/>
    <property type="match status" value="1"/>
</dbReference>
<evidence type="ECO:0008006" key="5">
    <source>
        <dbReference type="Google" id="ProtNLM"/>
    </source>
</evidence>
<dbReference type="HOGENOM" id="CLU_612488_0_0_1"/>
<gene>
    <name evidence="3" type="ORF">G210_2818</name>
</gene>
<dbReference type="PANTHER" id="PTHR43222">
    <property type="entry name" value="NUDIX HYDROLASE 23"/>
    <property type="match status" value="1"/>
</dbReference>
<organism evidence="3 4">
    <name type="scientific">Candida maltosa (strain Xu316)</name>
    <name type="common">Yeast</name>
    <dbReference type="NCBI Taxonomy" id="1245528"/>
    <lineage>
        <taxon>Eukaryota</taxon>
        <taxon>Fungi</taxon>
        <taxon>Dikarya</taxon>
        <taxon>Ascomycota</taxon>
        <taxon>Saccharomycotina</taxon>
        <taxon>Pichiomycetes</taxon>
        <taxon>Debaryomycetaceae</taxon>
        <taxon>Candida/Lodderomyces clade</taxon>
        <taxon>Candida</taxon>
    </lineage>
</organism>
<accession>M3JVH3</accession>
<feature type="domain" description="Nudix hydrolase" evidence="1">
    <location>
        <begin position="280"/>
        <end position="389"/>
    </location>
</feature>
<dbReference type="Gene3D" id="3.90.79.10">
    <property type="entry name" value="Nucleoside Triphosphate Pyrophosphohydrolase"/>
    <property type="match status" value="1"/>
</dbReference>
<dbReference type="EMBL" id="AOGT01001831">
    <property type="protein sequence ID" value="EMG46915.1"/>
    <property type="molecule type" value="Genomic_DNA"/>
</dbReference>
<dbReference type="SUPFAM" id="SSF52949">
    <property type="entry name" value="Macro domain-like"/>
    <property type="match status" value="1"/>
</dbReference>
<dbReference type="AlphaFoldDB" id="M3JVH3"/>
<comment type="caution">
    <text evidence="3">The sequence shown here is derived from an EMBL/GenBank/DDBJ whole genome shotgun (WGS) entry which is preliminary data.</text>
</comment>
<dbReference type="OrthoDB" id="6082470at2759"/>
<evidence type="ECO:0000313" key="4">
    <source>
        <dbReference type="Proteomes" id="UP000011777"/>
    </source>
</evidence>
<feature type="domain" description="Macro-like" evidence="2">
    <location>
        <begin position="50"/>
        <end position="212"/>
    </location>
</feature>
<reference evidence="3 4" key="1">
    <citation type="submission" date="2013-02" db="EMBL/GenBank/DDBJ databases">
        <title>Genome sequence of Candida maltosa Xu316, a potential industrial strain for xylitol and ethanol production.</title>
        <authorList>
            <person name="Yu J."/>
            <person name="Wang Q."/>
            <person name="Geng X."/>
            <person name="Bao W."/>
            <person name="He P."/>
            <person name="Cai J."/>
        </authorList>
    </citation>
    <scope>NUCLEOTIDE SEQUENCE [LARGE SCALE GENOMIC DNA]</scope>
    <source>
        <strain evidence="4">Xu316</strain>
    </source>
</reference>
<dbReference type="InterPro" id="IPR000086">
    <property type="entry name" value="NUDIX_hydrolase_dom"/>
</dbReference>
<dbReference type="STRING" id="1245528.M3JVH3"/>
<dbReference type="OMA" id="FTHITQE"/>
<proteinExistence type="predicted"/>
<protein>
    <recommendedName>
        <fullName evidence="5">Nudix hydrolase domain-containing protein</fullName>
    </recommendedName>
</protein>
<dbReference type="InterPro" id="IPR043472">
    <property type="entry name" value="Macro_dom-like"/>
</dbReference>
<dbReference type="CDD" id="cd18886">
    <property type="entry name" value="NUDIX_MutT_Nudt1"/>
    <property type="match status" value="1"/>
</dbReference>
<dbReference type="Pfam" id="PF14519">
    <property type="entry name" value="Macro_2"/>
    <property type="match status" value="1"/>
</dbReference>
<keyword evidence="4" id="KW-1185">Reference proteome</keyword>
<evidence type="ECO:0000313" key="3">
    <source>
        <dbReference type="EMBL" id="EMG46915.1"/>
    </source>
</evidence>
<evidence type="ECO:0000259" key="1">
    <source>
        <dbReference type="Pfam" id="PF00293"/>
    </source>
</evidence>
<dbReference type="eggNOG" id="ENOG502SAAY">
    <property type="taxonomic scope" value="Eukaryota"/>
</dbReference>
<name>M3JVH3_CANMX</name>
<evidence type="ECO:0000259" key="2">
    <source>
        <dbReference type="Pfam" id="PF14519"/>
    </source>
</evidence>
<dbReference type="InterPro" id="IPR028071">
    <property type="entry name" value="Macro-like_dom"/>
</dbReference>
<sequence>MKLVFIDNNPLIVKCWRHHYQVLSSIYKAYNLKSNHDFKFQFHNQTIEHMVTNFKFNSGKTSIVTPANSLSYMGGGFDLYLLKAILLGTPYTYKHLENIIQNYQLQKYQGYLVTNQIYKINLLELPEFDYKSTLPYINWNLTEIIEIPTMIVPEKIHSISHLFDSIWNLMSNIDPQTINTLVIPGIGTGYGGLNEYESTKIMLFAVFLFNISFSGQPTRFDQLRKSMMILFFFNKDYKKLRNPSDIEELESNVISDYGKKFQFKEGTVMELEDVFKYIRCPENNRILLLNRNKKPWMGLYYGIIGETKPNESPLECMIRETNEQTGLSLTNFTQRGVMTWDINYTDDSTSQHYPSVGGLYLFTADISAEQLENYHTPMVYSDEGILDWKNWNWIMHQDNFGIVDNVKIILQYLFESKQEDLFTVKYDDRKLTNCVYLPGQNPLLGKQ</sequence>
<dbReference type="Proteomes" id="UP000011777">
    <property type="component" value="Unassembled WGS sequence"/>
</dbReference>
<dbReference type="Gene3D" id="3.40.220.10">
    <property type="entry name" value="Leucine Aminopeptidase, subunit E, domain 1"/>
    <property type="match status" value="1"/>
</dbReference>
<dbReference type="InterPro" id="IPR015797">
    <property type="entry name" value="NUDIX_hydrolase-like_dom_sf"/>
</dbReference>
<dbReference type="SUPFAM" id="SSF55811">
    <property type="entry name" value="Nudix"/>
    <property type="match status" value="1"/>
</dbReference>
<dbReference type="Pfam" id="PF00293">
    <property type="entry name" value="NUDIX"/>
    <property type="match status" value="1"/>
</dbReference>